<dbReference type="AlphaFoldDB" id="A0A317ZFG5"/>
<dbReference type="Gene3D" id="3.40.50.2000">
    <property type="entry name" value="Glycogen Phosphorylase B"/>
    <property type="match status" value="1"/>
</dbReference>
<dbReference type="InParanoid" id="A0A317ZFG5"/>
<dbReference type="SUPFAM" id="SSF53756">
    <property type="entry name" value="UDP-Glycosyltransferase/glycogen phosphorylase"/>
    <property type="match status" value="1"/>
</dbReference>
<organism evidence="1 2">
    <name type="scientific">Coraliomargarita sinensis</name>
    <dbReference type="NCBI Taxonomy" id="2174842"/>
    <lineage>
        <taxon>Bacteria</taxon>
        <taxon>Pseudomonadati</taxon>
        <taxon>Verrucomicrobiota</taxon>
        <taxon>Opitutia</taxon>
        <taxon>Puniceicoccales</taxon>
        <taxon>Coraliomargaritaceae</taxon>
        <taxon>Coraliomargarita</taxon>
    </lineage>
</organism>
<gene>
    <name evidence="1" type="ORF">DDZ13_06660</name>
</gene>
<comment type="caution">
    <text evidence="1">The sequence shown here is derived from an EMBL/GenBank/DDBJ whole genome shotgun (WGS) entry which is preliminary data.</text>
</comment>
<reference evidence="1 2" key="1">
    <citation type="submission" date="2018-05" db="EMBL/GenBank/DDBJ databases">
        <title>Coraliomargarita sinensis sp. nov., isolated from a marine solar saltern.</title>
        <authorList>
            <person name="Zhou L.Y."/>
        </authorList>
    </citation>
    <scope>NUCLEOTIDE SEQUENCE [LARGE SCALE GENOMIC DNA]</scope>
    <source>
        <strain evidence="1 2">WN38</strain>
    </source>
</reference>
<evidence type="ECO:0008006" key="3">
    <source>
        <dbReference type="Google" id="ProtNLM"/>
    </source>
</evidence>
<name>A0A317ZFG5_9BACT</name>
<dbReference type="Proteomes" id="UP000247099">
    <property type="component" value="Unassembled WGS sequence"/>
</dbReference>
<keyword evidence="2" id="KW-1185">Reference proteome</keyword>
<dbReference type="EMBL" id="QHJQ01000004">
    <property type="protein sequence ID" value="PXA04216.1"/>
    <property type="molecule type" value="Genomic_DNA"/>
</dbReference>
<protein>
    <recommendedName>
        <fullName evidence="3">Glycosyltransferase subfamily 4-like N-terminal domain-containing protein</fullName>
    </recommendedName>
</protein>
<sequence>MSRVKRIAFVCGRFDGGGVSDYTQRLAQTLHGMGCECLCVSLNEKQGEQVADRNGVRIVRYKREAARDAIAYLREWNPDWISLQFVSFAFHEKGLFRYLIPLFRELGRRYKIHIMFHELWVRPGKGAPAKHVLLGWLQKRLILAALRTWQPNIVQTSNPLYRFMLGDAGIQADELPLFGNIPIVNTDAPLIEPERSESLRRILLPFSQSKNWNIRATMEILKQCADNAGVTLEIIQVGLDRDGERHWKFIKEFCRSAGWQFRQLGPLKADDLSRCMLTAHLGMNSIHKEMAGRSGAVVSMREHGLTVICAGPPASEKEYQFNDLDNGTLSLFEDTAACVAELKKPSKKPPEPKLPQVAEQFVRSLENHT</sequence>
<accession>A0A317ZFG5</accession>
<evidence type="ECO:0000313" key="2">
    <source>
        <dbReference type="Proteomes" id="UP000247099"/>
    </source>
</evidence>
<evidence type="ECO:0000313" key="1">
    <source>
        <dbReference type="EMBL" id="PXA04216.1"/>
    </source>
</evidence>
<proteinExistence type="predicted"/>